<keyword evidence="1" id="KW-0472">Membrane</keyword>
<evidence type="ECO:0000313" key="4">
    <source>
        <dbReference type="Proteomes" id="UP000030134"/>
    </source>
</evidence>
<evidence type="ECO:0000259" key="2">
    <source>
        <dbReference type="PROSITE" id="PS50206"/>
    </source>
</evidence>
<dbReference type="Gene3D" id="3.40.250.10">
    <property type="entry name" value="Rhodanese-like domain"/>
    <property type="match status" value="1"/>
</dbReference>
<proteinExistence type="predicted"/>
<keyword evidence="4" id="KW-1185">Reference proteome</keyword>
<keyword evidence="1" id="KW-1133">Transmembrane helix</keyword>
<keyword evidence="1" id="KW-0812">Transmembrane</keyword>
<dbReference type="SMART" id="SM00450">
    <property type="entry name" value="RHOD"/>
    <property type="match status" value="1"/>
</dbReference>
<protein>
    <submittedName>
        <fullName evidence="3">Sulfurtransferase</fullName>
    </submittedName>
</protein>
<feature type="transmembrane region" description="Helical" evidence="1">
    <location>
        <begin position="9"/>
        <end position="26"/>
    </location>
</feature>
<dbReference type="GO" id="GO:0016740">
    <property type="term" value="F:transferase activity"/>
    <property type="evidence" value="ECO:0007669"/>
    <property type="project" value="UniProtKB-KW"/>
</dbReference>
<accession>A0A0A2G1T0</accession>
<organism evidence="3 4">
    <name type="scientific">Porphyromonas gingivicanis</name>
    <dbReference type="NCBI Taxonomy" id="266762"/>
    <lineage>
        <taxon>Bacteria</taxon>
        <taxon>Pseudomonadati</taxon>
        <taxon>Bacteroidota</taxon>
        <taxon>Bacteroidia</taxon>
        <taxon>Bacteroidales</taxon>
        <taxon>Porphyromonadaceae</taxon>
        <taxon>Porphyromonas</taxon>
    </lineage>
</organism>
<reference evidence="3 4" key="1">
    <citation type="submission" date="2014-08" db="EMBL/GenBank/DDBJ databases">
        <title>Porphyromonas gingivicanis strain:COT-022_OH1391 Genome sequencing.</title>
        <authorList>
            <person name="Wallis C."/>
            <person name="Deusch O."/>
            <person name="O'Flynn C."/>
            <person name="Davis I."/>
            <person name="Jospin G."/>
            <person name="Darling A.E."/>
            <person name="Coil D.A."/>
            <person name="Alexiev A."/>
            <person name="Horsfall A."/>
            <person name="Kirkwood N."/>
            <person name="Harris S."/>
            <person name="Eisen J.A."/>
        </authorList>
    </citation>
    <scope>NUCLEOTIDE SEQUENCE [LARGE SCALE GENOMIC DNA]</scope>
    <source>
        <strain evidence="4">COT-022 OH1391</strain>
    </source>
</reference>
<gene>
    <name evidence="3" type="ORF">HQ36_07815</name>
</gene>
<dbReference type="PANTHER" id="PTHR43031">
    <property type="entry name" value="FAD-DEPENDENT OXIDOREDUCTASE"/>
    <property type="match status" value="1"/>
</dbReference>
<dbReference type="AlphaFoldDB" id="A0A0A2G1T0"/>
<dbReference type="OrthoDB" id="1450994at2"/>
<dbReference type="SUPFAM" id="SSF52821">
    <property type="entry name" value="Rhodanese/Cell cycle control phosphatase"/>
    <property type="match status" value="1"/>
</dbReference>
<dbReference type="STRING" id="266762.HQ36_07815"/>
<dbReference type="Pfam" id="PF00581">
    <property type="entry name" value="Rhodanese"/>
    <property type="match status" value="1"/>
</dbReference>
<evidence type="ECO:0000313" key="3">
    <source>
        <dbReference type="EMBL" id="KGN97248.1"/>
    </source>
</evidence>
<dbReference type="Proteomes" id="UP000030134">
    <property type="component" value="Unassembled WGS sequence"/>
</dbReference>
<dbReference type="InterPro" id="IPR050229">
    <property type="entry name" value="GlpE_sulfurtransferase"/>
</dbReference>
<dbReference type="PANTHER" id="PTHR43031:SF1">
    <property type="entry name" value="PYRIDINE NUCLEOTIDE-DISULPHIDE OXIDOREDUCTASE"/>
    <property type="match status" value="1"/>
</dbReference>
<evidence type="ECO:0000256" key="1">
    <source>
        <dbReference type="SAM" id="Phobius"/>
    </source>
</evidence>
<name>A0A0A2G1T0_9PORP</name>
<sequence>MSQQSIKKIISYSISVIIILVMFGLFKNLFSQTDDKALAEAIREGAFLVDVRTPGEFASGSVKGAVNIPLDQIERRIDEFKEKKTIIVFCRSGGRSSQSKSILERHGFTNVLNGGTWDHVASLKENL</sequence>
<feature type="domain" description="Rhodanese" evidence="2">
    <location>
        <begin position="42"/>
        <end position="124"/>
    </location>
</feature>
<dbReference type="PROSITE" id="PS50206">
    <property type="entry name" value="RHODANESE_3"/>
    <property type="match status" value="1"/>
</dbReference>
<dbReference type="CDD" id="cd00158">
    <property type="entry name" value="RHOD"/>
    <property type="match status" value="1"/>
</dbReference>
<keyword evidence="3" id="KW-0808">Transferase</keyword>
<dbReference type="InterPro" id="IPR036873">
    <property type="entry name" value="Rhodanese-like_dom_sf"/>
</dbReference>
<comment type="caution">
    <text evidence="3">The sequence shown here is derived from an EMBL/GenBank/DDBJ whole genome shotgun (WGS) entry which is preliminary data.</text>
</comment>
<dbReference type="InterPro" id="IPR001763">
    <property type="entry name" value="Rhodanese-like_dom"/>
</dbReference>
<dbReference type="eggNOG" id="COG0607">
    <property type="taxonomic scope" value="Bacteria"/>
</dbReference>
<dbReference type="EMBL" id="JQZW01000015">
    <property type="protein sequence ID" value="KGN97248.1"/>
    <property type="molecule type" value="Genomic_DNA"/>
</dbReference>